<reference evidence="1 2" key="1">
    <citation type="submission" date="2011-08" db="EMBL/GenBank/DDBJ databases">
        <authorList>
            <person name="Liu Z.J."/>
            <person name="Shi F.L."/>
            <person name="Lu J.Q."/>
            <person name="Li M."/>
            <person name="Wang Z.L."/>
        </authorList>
    </citation>
    <scope>NUCLEOTIDE SEQUENCE [LARGE SCALE GENOMIC DNA]</scope>
    <source>
        <strain evidence="1 2">USNM 41457</strain>
    </source>
</reference>
<dbReference type="Proteomes" id="UP000003163">
    <property type="component" value="Unassembled WGS sequence"/>
</dbReference>
<dbReference type="GO" id="GO:0006406">
    <property type="term" value="P:mRNA export from nucleus"/>
    <property type="evidence" value="ECO:0007669"/>
    <property type="project" value="InterPro"/>
</dbReference>
<accession>J9DLL4</accession>
<dbReference type="HOGENOM" id="CLU_2386131_0_0_1"/>
<dbReference type="GO" id="GO:0000124">
    <property type="term" value="C:SAGA complex"/>
    <property type="evidence" value="ECO:0007669"/>
    <property type="project" value="InterPro"/>
</dbReference>
<reference evidence="2" key="2">
    <citation type="submission" date="2015-07" db="EMBL/GenBank/DDBJ databases">
        <title>Contrasting host-pathogen interactions and genome evolution in two generalist and specialist microsporidian pathogens of mosquitoes.</title>
        <authorList>
            <consortium name="The Broad Institute Genomics Platform"/>
            <consortium name="The Broad Institute Genome Sequencing Center for Infectious Disease"/>
            <person name="Cuomo C.A."/>
            <person name="Sanscrainte N.D."/>
            <person name="Goldberg J.M."/>
            <person name="Heiman D."/>
            <person name="Young S."/>
            <person name="Zeng Q."/>
            <person name="Becnel J.J."/>
            <person name="Birren B.W."/>
        </authorList>
    </citation>
    <scope>NUCLEOTIDE SEQUENCE [LARGE SCALE GENOMIC DNA]</scope>
    <source>
        <strain evidence="2">USNM 41457</strain>
    </source>
</reference>
<comment type="caution">
    <text evidence="1">The sequence shown here is derived from an EMBL/GenBank/DDBJ whole genome shotgun (WGS) entry which is preliminary data.</text>
</comment>
<keyword evidence="2" id="KW-1185">Reference proteome</keyword>
<evidence type="ECO:0000313" key="1">
    <source>
        <dbReference type="EMBL" id="EJW03480.1"/>
    </source>
</evidence>
<dbReference type="InterPro" id="IPR038212">
    <property type="entry name" value="TF_EnY2_sf"/>
</dbReference>
<evidence type="ECO:0000313" key="2">
    <source>
        <dbReference type="Proteomes" id="UP000003163"/>
    </source>
</evidence>
<dbReference type="EMBL" id="AFBI03000036">
    <property type="protein sequence ID" value="EJW03480.1"/>
    <property type="molecule type" value="Genomic_DNA"/>
</dbReference>
<organism evidence="1 2">
    <name type="scientific">Edhazardia aedis (strain USNM 41457)</name>
    <name type="common">Microsporidian parasite</name>
    <dbReference type="NCBI Taxonomy" id="1003232"/>
    <lineage>
        <taxon>Eukaryota</taxon>
        <taxon>Fungi</taxon>
        <taxon>Fungi incertae sedis</taxon>
        <taxon>Microsporidia</taxon>
        <taxon>Edhazardia</taxon>
    </lineage>
</organism>
<dbReference type="VEuPathDB" id="MicrosporidiaDB:EDEG_02176"/>
<dbReference type="Pfam" id="PF10163">
    <property type="entry name" value="EnY2"/>
    <property type="match status" value="1"/>
</dbReference>
<protein>
    <submittedName>
        <fullName evidence="1">Uncharacterized protein</fullName>
    </submittedName>
</protein>
<dbReference type="Gene3D" id="1.10.246.140">
    <property type="match status" value="1"/>
</dbReference>
<dbReference type="InterPro" id="IPR018783">
    <property type="entry name" value="TF_ENY2"/>
</dbReference>
<sequence>MENTKSIEEKIQSALIKNDNLQKLTKKLESHIKHSNFCIKMKEMDKIIEENYNAGFENVYEKCLEFFYQNVPFDVEEKIYKDIETFLQDNTLMQ</sequence>
<dbReference type="GO" id="GO:0003713">
    <property type="term" value="F:transcription coactivator activity"/>
    <property type="evidence" value="ECO:0007669"/>
    <property type="project" value="InterPro"/>
</dbReference>
<dbReference type="InParanoid" id="J9DLL4"/>
<proteinExistence type="predicted"/>
<gene>
    <name evidence="1" type="ORF">EDEG_02176</name>
</gene>
<dbReference type="GO" id="GO:0005643">
    <property type="term" value="C:nuclear pore"/>
    <property type="evidence" value="ECO:0007669"/>
    <property type="project" value="InterPro"/>
</dbReference>
<name>J9DLL4_EDHAE</name>
<dbReference type="AlphaFoldDB" id="J9DLL4"/>